<gene>
    <name evidence="2" type="ORF">GGR95_001273</name>
</gene>
<dbReference type="AlphaFoldDB" id="A0A7W6E6N7"/>
<proteinExistence type="predicted"/>
<reference evidence="2 3" key="1">
    <citation type="submission" date="2020-08" db="EMBL/GenBank/DDBJ databases">
        <title>Genomic Encyclopedia of Type Strains, Phase IV (KMG-IV): sequencing the most valuable type-strain genomes for metagenomic binning, comparative biology and taxonomic classification.</title>
        <authorList>
            <person name="Goeker M."/>
        </authorList>
    </citation>
    <scope>NUCLEOTIDE SEQUENCE [LARGE SCALE GENOMIC DNA]</scope>
    <source>
        <strain evidence="2 3">DSM 102234</strain>
    </source>
</reference>
<dbReference type="EMBL" id="JACIEI010000003">
    <property type="protein sequence ID" value="MBB3993642.1"/>
    <property type="molecule type" value="Genomic_DNA"/>
</dbReference>
<keyword evidence="1" id="KW-1133">Transmembrane helix</keyword>
<comment type="caution">
    <text evidence="2">The sequence shown here is derived from an EMBL/GenBank/DDBJ whole genome shotgun (WGS) entry which is preliminary data.</text>
</comment>
<protein>
    <submittedName>
        <fullName evidence="2">Uncharacterized protein</fullName>
    </submittedName>
</protein>
<evidence type="ECO:0000313" key="2">
    <source>
        <dbReference type="EMBL" id="MBB3993642.1"/>
    </source>
</evidence>
<feature type="transmembrane region" description="Helical" evidence="1">
    <location>
        <begin position="39"/>
        <end position="61"/>
    </location>
</feature>
<organism evidence="2 3">
    <name type="scientific">Sulfitobacter undariae</name>
    <dbReference type="NCBI Taxonomy" id="1563671"/>
    <lineage>
        <taxon>Bacteria</taxon>
        <taxon>Pseudomonadati</taxon>
        <taxon>Pseudomonadota</taxon>
        <taxon>Alphaproteobacteria</taxon>
        <taxon>Rhodobacterales</taxon>
        <taxon>Roseobacteraceae</taxon>
        <taxon>Sulfitobacter</taxon>
    </lineage>
</organism>
<dbReference type="Proteomes" id="UP000530268">
    <property type="component" value="Unassembled WGS sequence"/>
</dbReference>
<name>A0A7W6E6N7_9RHOB</name>
<keyword evidence="3" id="KW-1185">Reference proteome</keyword>
<keyword evidence="1" id="KW-0812">Transmembrane</keyword>
<keyword evidence="1" id="KW-0472">Membrane</keyword>
<evidence type="ECO:0000313" key="3">
    <source>
        <dbReference type="Proteomes" id="UP000530268"/>
    </source>
</evidence>
<evidence type="ECO:0000256" key="1">
    <source>
        <dbReference type="SAM" id="Phobius"/>
    </source>
</evidence>
<sequence>MILSIGLLLALLPWKQVAFGAAGAVVLWSGFYFLGPQNVWVPLAMLCGPIVIGGWLMGLFVRWACSGWRAA</sequence>
<accession>A0A7W6E6N7</accession>